<feature type="compositionally biased region" description="Basic and acidic residues" evidence="1">
    <location>
        <begin position="11"/>
        <end position="20"/>
    </location>
</feature>
<dbReference type="RefSeq" id="WP_146521512.1">
    <property type="nucleotide sequence ID" value="NZ_CP151726.1"/>
</dbReference>
<evidence type="ECO:0000313" key="3">
    <source>
        <dbReference type="EMBL" id="TWU00990.1"/>
    </source>
</evidence>
<dbReference type="PROSITE" id="PS51733">
    <property type="entry name" value="BPL_LPL_CATALYTIC"/>
    <property type="match status" value="1"/>
</dbReference>
<dbReference type="Proteomes" id="UP000320176">
    <property type="component" value="Unassembled WGS sequence"/>
</dbReference>
<dbReference type="GO" id="GO:0016979">
    <property type="term" value="F:lipoate-protein ligase activity"/>
    <property type="evidence" value="ECO:0007669"/>
    <property type="project" value="UniProtKB-EC"/>
</dbReference>
<dbReference type="InterPro" id="IPR004143">
    <property type="entry name" value="BPL_LPL_catalytic"/>
</dbReference>
<sequence>MNSDDTADNTDMQRVEFHSHDPRDQLAVDEALLLEADAGERGESFRTWSFDQPVVVLGRSSRIADEVDLQYCQSMEIPVLRRCTGGASVVGGPGCMMYTVVLSVARHPELAKIDAAHRYVMQRVLSAVQAQVPAARQQGICDLTINDRKCSGNSLRVSRTHVLYHGTILHDADLELLARCLCHAPRQPEYRRERDHGDFVTNVALDPGRLAVDLAVRFGVDHSIGTVPLETALRLREDRYSNEKWHHRH</sequence>
<keyword evidence="4" id="KW-1185">Reference proteome</keyword>
<accession>A0A5C6AMV3</accession>
<reference evidence="3 4" key="1">
    <citation type="submission" date="2019-02" db="EMBL/GenBank/DDBJ databases">
        <title>Deep-cultivation of Planctomycetes and their phenomic and genomic characterization uncovers novel biology.</title>
        <authorList>
            <person name="Wiegand S."/>
            <person name="Jogler M."/>
            <person name="Boedeker C."/>
            <person name="Pinto D."/>
            <person name="Vollmers J."/>
            <person name="Rivas-Marin E."/>
            <person name="Kohn T."/>
            <person name="Peeters S.H."/>
            <person name="Heuer A."/>
            <person name="Rast P."/>
            <person name="Oberbeckmann S."/>
            <person name="Bunk B."/>
            <person name="Jeske O."/>
            <person name="Meyerdierks A."/>
            <person name="Storesund J.E."/>
            <person name="Kallscheuer N."/>
            <person name="Luecker S."/>
            <person name="Lage O.M."/>
            <person name="Pohl T."/>
            <person name="Merkel B.J."/>
            <person name="Hornburger P."/>
            <person name="Mueller R.-W."/>
            <person name="Bruemmer F."/>
            <person name="Labrenz M."/>
            <person name="Spormann A.M."/>
            <person name="Op Den Camp H."/>
            <person name="Overmann J."/>
            <person name="Amann R."/>
            <person name="Jetten M.S.M."/>
            <person name="Mascher T."/>
            <person name="Medema M.H."/>
            <person name="Devos D.P."/>
            <person name="Kaster A.-K."/>
            <person name="Ovreas L."/>
            <person name="Rohde M."/>
            <person name="Galperin M.Y."/>
            <person name="Jogler C."/>
        </authorList>
    </citation>
    <scope>NUCLEOTIDE SEQUENCE [LARGE SCALE GENOMIC DNA]</scope>
    <source>
        <strain evidence="3 4">Pla52n</strain>
    </source>
</reference>
<evidence type="ECO:0000259" key="2">
    <source>
        <dbReference type="PROSITE" id="PS51733"/>
    </source>
</evidence>
<dbReference type="AlphaFoldDB" id="A0A5C6AMV3"/>
<organism evidence="3 4">
    <name type="scientific">Stieleria varia</name>
    <dbReference type="NCBI Taxonomy" id="2528005"/>
    <lineage>
        <taxon>Bacteria</taxon>
        <taxon>Pseudomonadati</taxon>
        <taxon>Planctomycetota</taxon>
        <taxon>Planctomycetia</taxon>
        <taxon>Pirellulales</taxon>
        <taxon>Pirellulaceae</taxon>
        <taxon>Stieleria</taxon>
    </lineage>
</organism>
<evidence type="ECO:0000313" key="4">
    <source>
        <dbReference type="Proteomes" id="UP000320176"/>
    </source>
</evidence>
<dbReference type="PANTHER" id="PTHR43679">
    <property type="entry name" value="OCTANOYLTRANSFERASE LIPM-RELATED"/>
    <property type="match status" value="1"/>
</dbReference>
<evidence type="ECO:0000256" key="1">
    <source>
        <dbReference type="SAM" id="MobiDB-lite"/>
    </source>
</evidence>
<dbReference type="InterPro" id="IPR045864">
    <property type="entry name" value="aa-tRNA-synth_II/BPL/LPL"/>
</dbReference>
<dbReference type="CDD" id="cd16443">
    <property type="entry name" value="LplA"/>
    <property type="match status" value="1"/>
</dbReference>
<dbReference type="EC" id="6.3.1.20" evidence="3"/>
<dbReference type="UniPathway" id="UPA00537">
    <property type="reaction ID" value="UER00595"/>
</dbReference>
<dbReference type="Pfam" id="PF21948">
    <property type="entry name" value="LplA-B_cat"/>
    <property type="match status" value="1"/>
</dbReference>
<dbReference type="OrthoDB" id="9788148at2"/>
<dbReference type="InterPro" id="IPR050664">
    <property type="entry name" value="Octanoyltrans_LipM/LipL"/>
</dbReference>
<proteinExistence type="predicted"/>
<name>A0A5C6AMV3_9BACT</name>
<feature type="region of interest" description="Disordered" evidence="1">
    <location>
        <begin position="1"/>
        <end position="20"/>
    </location>
</feature>
<dbReference type="PANTHER" id="PTHR43679:SF2">
    <property type="entry name" value="OCTANOYL-[GCVH]:PROTEIN N-OCTANOYLTRANSFERASE"/>
    <property type="match status" value="1"/>
</dbReference>
<feature type="domain" description="BPL/LPL catalytic" evidence="2">
    <location>
        <begin position="39"/>
        <end position="222"/>
    </location>
</feature>
<dbReference type="EMBL" id="SJPN01000005">
    <property type="protein sequence ID" value="TWU00990.1"/>
    <property type="molecule type" value="Genomic_DNA"/>
</dbReference>
<dbReference type="Gene3D" id="3.30.930.10">
    <property type="entry name" value="Bira Bifunctional Protein, Domain 2"/>
    <property type="match status" value="1"/>
</dbReference>
<protein>
    <submittedName>
        <fullName evidence="3">Putative lipoate-protein ligase A</fullName>
        <ecNumber evidence="3">6.3.1.20</ecNumber>
    </submittedName>
</protein>
<dbReference type="SUPFAM" id="SSF55681">
    <property type="entry name" value="Class II aaRS and biotin synthetases"/>
    <property type="match status" value="1"/>
</dbReference>
<comment type="caution">
    <text evidence="3">The sequence shown here is derived from an EMBL/GenBank/DDBJ whole genome shotgun (WGS) entry which is preliminary data.</text>
</comment>
<keyword evidence="3" id="KW-0436">Ligase</keyword>
<gene>
    <name evidence="3" type="primary">lplA</name>
    <name evidence="3" type="ORF">Pla52n_43610</name>
</gene>